<sequence length="176" mass="20427">MSQSIIPPAFLLEMSQQLNTQNNRITADPIFMVCYDKWLTSSNDRGDKTIFLVIDDEHYEYAEFSEVVSHMAEYHEEWAATRCSDDEEDELSESLTEDNFEFVTLPEGVTIERVEMQKNMEVVKACLTEADAKAFIARKQHDYAPLYTYAFSMCFTPQMIELRKWIMSLTKSEVAS</sequence>
<name>A0A330M7K1_9GAMM</name>
<proteinExistence type="predicted"/>
<gene>
    <name evidence="1" type="ORF">SHEWBE_3007</name>
</gene>
<dbReference type="Proteomes" id="UP000250123">
    <property type="component" value="Chromosome SHEWBE"/>
</dbReference>
<dbReference type="AlphaFoldDB" id="A0A330M7K1"/>
<organism evidence="1 2">
    <name type="scientific">Shewanella benthica</name>
    <dbReference type="NCBI Taxonomy" id="43661"/>
    <lineage>
        <taxon>Bacteria</taxon>
        <taxon>Pseudomonadati</taxon>
        <taxon>Pseudomonadota</taxon>
        <taxon>Gammaproteobacteria</taxon>
        <taxon>Alteromonadales</taxon>
        <taxon>Shewanellaceae</taxon>
        <taxon>Shewanella</taxon>
    </lineage>
</organism>
<evidence type="ECO:0000313" key="2">
    <source>
        <dbReference type="Proteomes" id="UP000250123"/>
    </source>
</evidence>
<accession>A0A330M7K1</accession>
<protein>
    <submittedName>
        <fullName evidence="1">Uncharacterized protein</fullName>
    </submittedName>
</protein>
<dbReference type="RefSeq" id="WP_112353013.1">
    <property type="nucleotide sequence ID" value="NZ_LS483452.1"/>
</dbReference>
<dbReference type="KEGG" id="sbk:SHEWBE_3007"/>
<dbReference type="EMBL" id="LS483452">
    <property type="protein sequence ID" value="SQH76970.1"/>
    <property type="molecule type" value="Genomic_DNA"/>
</dbReference>
<dbReference type="OrthoDB" id="6631567at2"/>
<reference evidence="2" key="1">
    <citation type="submission" date="2018-06" db="EMBL/GenBank/DDBJ databases">
        <authorList>
            <person name="Cea G.-C."/>
            <person name="William W."/>
        </authorList>
    </citation>
    <scope>NUCLEOTIDE SEQUENCE [LARGE SCALE GENOMIC DNA]</scope>
    <source>
        <strain evidence="2">DB21MT-2</strain>
    </source>
</reference>
<evidence type="ECO:0000313" key="1">
    <source>
        <dbReference type="EMBL" id="SQH76970.1"/>
    </source>
</evidence>